<proteinExistence type="predicted"/>
<protein>
    <recommendedName>
        <fullName evidence="5">DUF3852 domain-containing protein</fullName>
    </recommendedName>
</protein>
<evidence type="ECO:0000313" key="3">
    <source>
        <dbReference type="EMBL" id="PPB08893.1"/>
    </source>
</evidence>
<feature type="transmembrane region" description="Helical" evidence="1">
    <location>
        <begin position="102"/>
        <end position="121"/>
    </location>
</feature>
<feature type="transmembrane region" description="Helical" evidence="1">
    <location>
        <begin position="68"/>
        <end position="90"/>
    </location>
</feature>
<feature type="chain" id="PRO_5043008763" description="DUF3852 domain-containing protein" evidence="2">
    <location>
        <begin position="26"/>
        <end position="123"/>
    </location>
</feature>
<feature type="signal peptide" evidence="2">
    <location>
        <begin position="1"/>
        <end position="25"/>
    </location>
</feature>
<evidence type="ECO:0000256" key="1">
    <source>
        <dbReference type="SAM" id="Phobius"/>
    </source>
</evidence>
<dbReference type="RefSeq" id="WP_104031192.1">
    <property type="nucleotide sequence ID" value="NZ_PRKQ01000005.1"/>
</dbReference>
<dbReference type="AlphaFoldDB" id="A0AAP8QFR3"/>
<reference evidence="3 4" key="1">
    <citation type="submission" date="2018-02" db="EMBL/GenBank/DDBJ databases">
        <title>Comparative analysis of genomes of three Brevibacillus laterosporus strains producers of potent antimicrobials isolated from silage.</title>
        <authorList>
            <person name="Kojic M."/>
            <person name="Miljkovic M."/>
            <person name="Studholme D."/>
            <person name="Filipic B."/>
        </authorList>
    </citation>
    <scope>NUCLEOTIDE SEQUENCE [LARGE SCALE GENOMIC DNA]</scope>
    <source>
        <strain evidence="3 4">BGSP11</strain>
    </source>
</reference>
<evidence type="ECO:0008006" key="5">
    <source>
        <dbReference type="Google" id="ProtNLM"/>
    </source>
</evidence>
<keyword evidence="1" id="KW-0812">Transmembrane</keyword>
<sequence>MKQKPFFVIPIILTILLLSINFAYAATPKLNTDQLTTIYNESNETSGTSFLQKIEGNSKGLQEMGQNIGIHIVVFFFIVGWIITVLAHGLKHPEYQKWGRGTVTYSVIAYIMIKFIPILAYSF</sequence>
<name>A0AAP8QFR3_BRELA</name>
<gene>
    <name evidence="3" type="ORF">C4A77_06295</name>
</gene>
<evidence type="ECO:0000313" key="4">
    <source>
        <dbReference type="Proteomes" id="UP000239759"/>
    </source>
</evidence>
<accession>A0AAP8QFR3</accession>
<organism evidence="3 4">
    <name type="scientific">Brevibacillus laterosporus</name>
    <name type="common">Bacillus laterosporus</name>
    <dbReference type="NCBI Taxonomy" id="1465"/>
    <lineage>
        <taxon>Bacteria</taxon>
        <taxon>Bacillati</taxon>
        <taxon>Bacillota</taxon>
        <taxon>Bacilli</taxon>
        <taxon>Bacillales</taxon>
        <taxon>Paenibacillaceae</taxon>
        <taxon>Brevibacillus</taxon>
    </lineage>
</organism>
<keyword evidence="1" id="KW-0472">Membrane</keyword>
<keyword evidence="1" id="KW-1133">Transmembrane helix</keyword>
<keyword evidence="2" id="KW-0732">Signal</keyword>
<dbReference type="EMBL" id="PRKQ01000005">
    <property type="protein sequence ID" value="PPB08893.1"/>
    <property type="molecule type" value="Genomic_DNA"/>
</dbReference>
<evidence type="ECO:0000256" key="2">
    <source>
        <dbReference type="SAM" id="SignalP"/>
    </source>
</evidence>
<comment type="caution">
    <text evidence="3">The sequence shown here is derived from an EMBL/GenBank/DDBJ whole genome shotgun (WGS) entry which is preliminary data.</text>
</comment>
<dbReference type="Proteomes" id="UP000239759">
    <property type="component" value="Unassembled WGS sequence"/>
</dbReference>